<dbReference type="AlphaFoldDB" id="E3EK30"/>
<dbReference type="HOGENOM" id="CLU_2220581_0_0_9"/>
<feature type="compositionally biased region" description="Basic and acidic residues" evidence="1">
    <location>
        <begin position="85"/>
        <end position="99"/>
    </location>
</feature>
<keyword evidence="2" id="KW-0472">Membrane</keyword>
<proteinExistence type="predicted"/>
<sequence>MLSFDPTDFIPKPLLWICTIPFMILLLPIGVLYCLIGMAQSLVHKIPFREYSHDIIFSIMRPGFYVGMLCAMFISAVLTTPKRRELKKEEEKGQSEVRNRNYVQIG</sequence>
<evidence type="ECO:0000256" key="2">
    <source>
        <dbReference type="SAM" id="Phobius"/>
    </source>
</evidence>
<name>E3EK30_PAEPS</name>
<feature type="region of interest" description="Disordered" evidence="1">
    <location>
        <begin position="85"/>
        <end position="106"/>
    </location>
</feature>
<geneLocation type="plasmid" evidence="3 4">
    <name>pSC2</name>
</geneLocation>
<dbReference type="PATRIC" id="fig|886882.15.peg.5583"/>
<dbReference type="KEGG" id="ppm:PPSC2_26480"/>
<accession>E3EK30</accession>
<dbReference type="Proteomes" id="UP000006868">
    <property type="component" value="Plasmid pSC2"/>
</dbReference>
<reference evidence="3 4" key="1">
    <citation type="journal article" date="2011" name="J. Bacteriol.">
        <title>Complete genome sequence of Paenibacillus polymyxa SC2, a strain of plant growth-promoting Rhizobacterium with broad-spectrum antimicrobial activity.</title>
        <authorList>
            <person name="Ma M."/>
            <person name="Wang C."/>
            <person name="Ding Y."/>
            <person name="Li L."/>
            <person name="Shen D."/>
            <person name="Jiang X."/>
            <person name="Guan D."/>
            <person name="Cao F."/>
            <person name="Chen H."/>
            <person name="Feng R."/>
            <person name="Wang X."/>
            <person name="Ge Y."/>
            <person name="Yao L."/>
            <person name="Bing X."/>
            <person name="Yang X."/>
            <person name="Li J."/>
            <person name="Du B."/>
        </authorList>
    </citation>
    <scope>NUCLEOTIDE SEQUENCE [LARGE SCALE GENOMIC DNA]</scope>
    <source>
        <strain evidence="3 4">SC2</strain>
        <plasmid evidence="4">pSC2</plasmid>
    </source>
</reference>
<organism evidence="3 4">
    <name type="scientific">Paenibacillus polymyxa (strain SC2)</name>
    <name type="common">Bacillus polymyxa</name>
    <dbReference type="NCBI Taxonomy" id="886882"/>
    <lineage>
        <taxon>Bacteria</taxon>
        <taxon>Bacillati</taxon>
        <taxon>Bacillota</taxon>
        <taxon>Bacilli</taxon>
        <taxon>Bacillales</taxon>
        <taxon>Paenibacillaceae</taxon>
        <taxon>Paenibacillus</taxon>
    </lineage>
</organism>
<keyword evidence="3" id="KW-0614">Plasmid</keyword>
<feature type="transmembrane region" description="Helical" evidence="2">
    <location>
        <begin position="14"/>
        <end position="39"/>
    </location>
</feature>
<dbReference type="EMBL" id="CP002214">
    <property type="protein sequence ID" value="ADO59739.1"/>
    <property type="molecule type" value="Genomic_DNA"/>
</dbReference>
<evidence type="ECO:0000256" key="1">
    <source>
        <dbReference type="SAM" id="MobiDB-lite"/>
    </source>
</evidence>
<keyword evidence="2" id="KW-1133">Transmembrane helix</keyword>
<evidence type="ECO:0000313" key="4">
    <source>
        <dbReference type="Proteomes" id="UP000006868"/>
    </source>
</evidence>
<feature type="transmembrane region" description="Helical" evidence="2">
    <location>
        <begin position="59"/>
        <end position="78"/>
    </location>
</feature>
<protein>
    <submittedName>
        <fullName evidence="3">Uncharacterized protein</fullName>
    </submittedName>
</protein>
<gene>
    <name evidence="3" type="ORF">PPSC2_26480</name>
</gene>
<evidence type="ECO:0000313" key="3">
    <source>
        <dbReference type="EMBL" id="ADO59739.1"/>
    </source>
</evidence>
<dbReference type="RefSeq" id="WP_013386153.1">
    <property type="nucleotide sequence ID" value="NC_014628.2"/>
</dbReference>
<keyword evidence="2" id="KW-0812">Transmembrane</keyword>